<dbReference type="PANTHER" id="PTHR46652:SF3">
    <property type="entry name" value="LEUCINE-RICH REPEAT-CONTAINING PROTEIN 9"/>
    <property type="match status" value="1"/>
</dbReference>
<evidence type="ECO:0000256" key="3">
    <source>
        <dbReference type="ARBA" id="ARBA00022729"/>
    </source>
</evidence>
<feature type="chain" id="PRO_5044838575" evidence="5">
    <location>
        <begin position="28"/>
        <end position="395"/>
    </location>
</feature>
<dbReference type="PROSITE" id="PS51450">
    <property type="entry name" value="LRR"/>
    <property type="match status" value="4"/>
</dbReference>
<dbReference type="PANTHER" id="PTHR46652">
    <property type="entry name" value="LEUCINE-RICH REPEAT AND IQ DOMAIN-CONTAINING PROTEIN 1-RELATED"/>
    <property type="match status" value="1"/>
</dbReference>
<dbReference type="KEGG" id="cchv:BTM20_03080"/>
<dbReference type="AlphaFoldDB" id="A0ABD4REM8"/>
<dbReference type="InterPro" id="IPR032675">
    <property type="entry name" value="LRR_dom_sf"/>
</dbReference>
<proteinExistence type="inferred from homology"/>
<name>A0ABD4REM8_9CLOT</name>
<dbReference type="EMBL" id="JAIFTX010000004">
    <property type="protein sequence ID" value="MBX7289967.1"/>
    <property type="molecule type" value="Genomic_DNA"/>
</dbReference>
<comment type="similarity">
    <text evidence="1">Belongs to the internalin family.</text>
</comment>
<dbReference type="InterPro" id="IPR001611">
    <property type="entry name" value="Leu-rich_rpt"/>
</dbReference>
<dbReference type="SUPFAM" id="SSF63446">
    <property type="entry name" value="Type I dockerin domain"/>
    <property type="match status" value="1"/>
</dbReference>
<dbReference type="SUPFAM" id="SSF52058">
    <property type="entry name" value="L domain-like"/>
    <property type="match status" value="1"/>
</dbReference>
<dbReference type="Pfam" id="PF12799">
    <property type="entry name" value="LRR_4"/>
    <property type="match status" value="2"/>
</dbReference>
<dbReference type="InterPro" id="IPR018247">
    <property type="entry name" value="EF_Hand_1_Ca_BS"/>
</dbReference>
<reference evidence="6 7" key="1">
    <citation type="submission" date="2021-08" db="EMBL/GenBank/DDBJ databases">
        <title>Genome sequence analysis of Clostridium chauvoei strains of European origin and evaluation of typing options for outbreak investigations.</title>
        <authorList>
            <person name="Abdel-Glil M."/>
            <person name="Thomas P."/>
            <person name="Seyboldt C."/>
        </authorList>
    </citation>
    <scope>NUCLEOTIDE SEQUENCE [LARGE SCALE GENOMIC DNA]</scope>
    <source>
        <strain evidence="6 7">S0260-09</strain>
    </source>
</reference>
<dbReference type="InterPro" id="IPR025875">
    <property type="entry name" value="Leu-rich_rpt_4"/>
</dbReference>
<dbReference type="InterPro" id="IPR002105">
    <property type="entry name" value="Dockerin_1_rpt"/>
</dbReference>
<dbReference type="Gene3D" id="1.10.1330.10">
    <property type="entry name" value="Dockerin domain"/>
    <property type="match status" value="1"/>
</dbReference>
<dbReference type="Proteomes" id="UP000775179">
    <property type="component" value="Unassembled WGS sequence"/>
</dbReference>
<evidence type="ECO:0000313" key="6">
    <source>
        <dbReference type="EMBL" id="MBX7289967.1"/>
    </source>
</evidence>
<dbReference type="InterPro" id="IPR050836">
    <property type="entry name" value="SDS22/Internalin_LRR"/>
</dbReference>
<comment type="caution">
    <text evidence="6">The sequence shown here is derived from an EMBL/GenBank/DDBJ whole genome shotgun (WGS) entry which is preliminary data.</text>
</comment>
<keyword evidence="2" id="KW-0433">Leucine-rich repeat</keyword>
<evidence type="ECO:0000256" key="4">
    <source>
        <dbReference type="ARBA" id="ARBA00022737"/>
    </source>
</evidence>
<evidence type="ECO:0000256" key="1">
    <source>
        <dbReference type="ARBA" id="ARBA00009432"/>
    </source>
</evidence>
<evidence type="ECO:0000313" key="7">
    <source>
        <dbReference type="Proteomes" id="UP000775179"/>
    </source>
</evidence>
<keyword evidence="4" id="KW-0677">Repeat</keyword>
<organism evidence="6 7">
    <name type="scientific">Clostridium chauvoei</name>
    <dbReference type="NCBI Taxonomy" id="46867"/>
    <lineage>
        <taxon>Bacteria</taxon>
        <taxon>Bacillati</taxon>
        <taxon>Bacillota</taxon>
        <taxon>Clostridia</taxon>
        <taxon>Eubacteriales</taxon>
        <taxon>Clostridiaceae</taxon>
        <taxon>Clostridium</taxon>
    </lineage>
</organism>
<dbReference type="InterPro" id="IPR014755">
    <property type="entry name" value="Cu-Rt/internalin_Ig-like"/>
</dbReference>
<protein>
    <submittedName>
        <fullName evidence="6">Leucine-rich repeat domain-containing protein</fullName>
    </submittedName>
</protein>
<evidence type="ECO:0000256" key="5">
    <source>
        <dbReference type="SAM" id="SignalP"/>
    </source>
</evidence>
<dbReference type="Gene3D" id="2.60.40.1220">
    <property type="match status" value="1"/>
</dbReference>
<keyword evidence="3 5" id="KW-0732">Signal</keyword>
<dbReference type="RefSeq" id="WP_021874823.1">
    <property type="nucleotide sequence ID" value="NZ_CP018624.1"/>
</dbReference>
<dbReference type="PROSITE" id="PS00018">
    <property type="entry name" value="EF_HAND_1"/>
    <property type="match status" value="1"/>
</dbReference>
<sequence>MKKKLIAGMIALAIGSSFMLPTVKVLAEEVEVKIPEYNAISREGYVQFKDVNLKRAINKYLRRNLDGELTRRELSKMTELYLNFSDISDLDGIQYCTSLTTLELQGNKLTDITPLGSLKELRQLAINLNQIEDIKPLENLTKLRDLFINMNKIKDIKALTNINNLSYLLMENNMISDLTPLKGKENLKAFYADNNQIEDISVLKRCQYLGGVSLDNNKISDLTPLSNLKELEYVSAVNQKITLKNVEANGKLVIKKPVGFFKDKGKFKDISNSGIANGTNTAIMVNNVNDNNIQELKFSFEEEINIEIKDREERNIPDEKCIFSGEVVQPITFNGNLHKIEDINKDKNIDIHDIAALGVKYNSTENEEDWNDNFDLNKDGIVDIFDLVMISKEIK</sequence>
<feature type="signal peptide" evidence="5">
    <location>
        <begin position="1"/>
        <end position="27"/>
    </location>
</feature>
<dbReference type="InterPro" id="IPR036439">
    <property type="entry name" value="Dockerin_dom_sf"/>
</dbReference>
<dbReference type="Pfam" id="PF00404">
    <property type="entry name" value="Dockerin_1"/>
    <property type="match status" value="1"/>
</dbReference>
<evidence type="ECO:0000256" key="2">
    <source>
        <dbReference type="ARBA" id="ARBA00022614"/>
    </source>
</evidence>
<dbReference type="Gene3D" id="3.80.10.10">
    <property type="entry name" value="Ribonuclease Inhibitor"/>
    <property type="match status" value="1"/>
</dbReference>
<dbReference type="GeneID" id="66300836"/>
<gene>
    <name evidence="6" type="ORF">K4H94_02730</name>
</gene>
<accession>A0ABD4REM8</accession>